<evidence type="ECO:0000259" key="8">
    <source>
        <dbReference type="Pfam" id="PF00725"/>
    </source>
</evidence>
<dbReference type="UniPathway" id="UPA00659"/>
<accession>A0A2T4U0J5</accession>
<evidence type="ECO:0000256" key="2">
    <source>
        <dbReference type="ARBA" id="ARBA00022832"/>
    </source>
</evidence>
<reference evidence="10 11" key="1">
    <citation type="submission" date="2017-09" db="EMBL/GenBank/DDBJ databases">
        <title>Bloom of a denitrifying methanotroph, Candidatus Methylomirabilis limnetica, in a deep stratified lake.</title>
        <authorList>
            <person name="Graf J.S."/>
            <person name="Marchant H.K."/>
            <person name="Tienken D."/>
            <person name="Hach P.F."/>
            <person name="Brand A."/>
            <person name="Schubert C.J."/>
            <person name="Kuypers M.M."/>
            <person name="Milucka J."/>
        </authorList>
    </citation>
    <scope>NUCLEOTIDE SEQUENCE [LARGE SCALE GENOMIC DNA]</scope>
    <source>
        <strain evidence="10 11">Zug</strain>
    </source>
</reference>
<dbReference type="CDD" id="cd06558">
    <property type="entry name" value="crotonase-like"/>
    <property type="match status" value="1"/>
</dbReference>
<dbReference type="GO" id="GO:0006635">
    <property type="term" value="P:fatty acid beta-oxidation"/>
    <property type="evidence" value="ECO:0007669"/>
    <property type="project" value="UniProtKB-UniPathway"/>
</dbReference>
<keyword evidence="5" id="KW-0520">NAD</keyword>
<dbReference type="EMBL" id="NVQC01000010">
    <property type="protein sequence ID" value="PTL36894.1"/>
    <property type="molecule type" value="Genomic_DNA"/>
</dbReference>
<evidence type="ECO:0000313" key="10">
    <source>
        <dbReference type="EMBL" id="PTL36894.1"/>
    </source>
</evidence>
<dbReference type="Pfam" id="PF00378">
    <property type="entry name" value="ECH_1"/>
    <property type="match status" value="1"/>
</dbReference>
<evidence type="ECO:0000313" key="11">
    <source>
        <dbReference type="Proteomes" id="UP000241436"/>
    </source>
</evidence>
<dbReference type="InterPro" id="IPR008927">
    <property type="entry name" value="6-PGluconate_DH-like_C_sf"/>
</dbReference>
<dbReference type="OrthoDB" id="9771883at2"/>
<dbReference type="SUPFAM" id="SSF48179">
    <property type="entry name" value="6-phosphogluconate dehydrogenase C-terminal domain-like"/>
    <property type="match status" value="2"/>
</dbReference>
<dbReference type="SUPFAM" id="SSF51735">
    <property type="entry name" value="NAD(P)-binding Rossmann-fold domains"/>
    <property type="match status" value="1"/>
</dbReference>
<evidence type="ECO:0000256" key="1">
    <source>
        <dbReference type="ARBA" id="ARBA00005005"/>
    </source>
</evidence>
<dbReference type="Gene3D" id="3.40.50.720">
    <property type="entry name" value="NAD(P)-binding Rossmann-like Domain"/>
    <property type="match status" value="1"/>
</dbReference>
<dbReference type="InterPro" id="IPR029045">
    <property type="entry name" value="ClpP/crotonase-like_dom_sf"/>
</dbReference>
<feature type="domain" description="3-hydroxyacyl-CoA dehydrogenase NAD binding" evidence="9">
    <location>
        <begin position="8"/>
        <end position="204"/>
    </location>
</feature>
<protein>
    <submittedName>
        <fullName evidence="10">3-hydroxyacyl-CoA dehydrogenase</fullName>
    </submittedName>
</protein>
<dbReference type="InterPro" id="IPR001753">
    <property type="entry name" value="Enoyl-CoA_hydra/iso"/>
</dbReference>
<keyword evidence="2" id="KW-0276">Fatty acid metabolism</keyword>
<evidence type="ECO:0000259" key="9">
    <source>
        <dbReference type="Pfam" id="PF02737"/>
    </source>
</evidence>
<dbReference type="Gene3D" id="3.90.226.10">
    <property type="entry name" value="2-enoyl-CoA Hydratase, Chain A, domain 1"/>
    <property type="match status" value="1"/>
</dbReference>
<sequence length="802" mass="89014">MSSEIRRVAVLGAGVMGSGIAAHLANAGIPTFLLDIVPSELTEEERRKGLTRESPAFRNRIAAKGLEYALKASPPAFYSPKDARLITIGNIEDHLEWLSRADWIVEAAPERLEIKQALLAKVEAHRRPGTLISSNTSGIPIRLLVEGRSADFRRHFLGAHFFNPPRYMKLLELIPGPETLPEVRQRMAAFAERTLGKGIVFAKDTPNFIANRIAAFGLFTAMRLMVEGDYSIEEVDRLTGGAIGRPKTATFRTVDLVGLDTVVLIATNIAEALSDDQERQAYTIPPFLLELVKRGWLGEKAGQGFYKRVKGANGSEILVLDYKTMEYRQQRPVTFPSLDMTQGIEEPVERLRALTSADDRAGHYVWQVLRETLLYTAHRIPEVADDIISVDQAMKWGFGWELGPFELWDALGVKQASARMTQEGKALAPLVTTLLQSGTESFYRREAGRQYAFDLWAAKQVEVPERSGIIHLRTLHERQQVVDRSPGASLLDLGDGVACLQFHSKNNAIGPDILQMMRTSLQHCTEQFDALVIGNQGKHFCVGANLMAILFEAQDENWDDIELMVRAFQDANMALKLFEKPVVAAPFSMTLGGGCEICLHTARIRAAAETYIGLVEVGVGLIPAAGGCKEMLLRSLEGIPEGAEVDLLPFFRHAFETIAFAKVSTSAKDAQRLGYIRPTDRFTMNQDRLLHEAKQVALGLVAEGYTPLQPRDDIKVLGTRAIAAVDTQLYNMKRGGYISDHDERIARKLANILAGGDVAPRTLVTEQHLLDLEREAFLSLCGERKSQERMQHMLKTGKPLRN</sequence>
<dbReference type="Pfam" id="PF02737">
    <property type="entry name" value="3HCDH_N"/>
    <property type="match status" value="1"/>
</dbReference>
<evidence type="ECO:0000256" key="7">
    <source>
        <dbReference type="ARBA" id="ARBA00049556"/>
    </source>
</evidence>
<evidence type="ECO:0000256" key="3">
    <source>
        <dbReference type="ARBA" id="ARBA00022963"/>
    </source>
</evidence>
<keyword evidence="4" id="KW-0560">Oxidoreductase</keyword>
<organism evidence="10 11">
    <name type="scientific">Candidatus Methylomirabilis limnetica</name>
    <dbReference type="NCBI Taxonomy" id="2033718"/>
    <lineage>
        <taxon>Bacteria</taxon>
        <taxon>Candidatus Methylomirabilota</taxon>
        <taxon>Candidatus Methylomirabilia</taxon>
        <taxon>Candidatus Methylomirabilales</taxon>
        <taxon>Candidatus Methylomirabilaceae</taxon>
        <taxon>Candidatus Methylomirabilis</taxon>
    </lineage>
</organism>
<feature type="domain" description="3-hydroxyacyl-CoA dehydrogenase C-terminal" evidence="8">
    <location>
        <begin position="208"/>
        <end position="307"/>
    </location>
</feature>
<reference evidence="11" key="2">
    <citation type="journal article" date="2018" name="Environ. Microbiol.">
        <title>Bloom of a denitrifying methanotroph, 'Candidatus Methylomirabilis limnetica', in a deep stratified lake.</title>
        <authorList>
            <person name="Graf J.S."/>
            <person name="Mayr M.J."/>
            <person name="Marchant H.K."/>
            <person name="Tienken D."/>
            <person name="Hach P.F."/>
            <person name="Brand A."/>
            <person name="Schubert C.J."/>
            <person name="Kuypers M.M."/>
            <person name="Milucka J."/>
        </authorList>
    </citation>
    <scope>NUCLEOTIDE SEQUENCE [LARGE SCALE GENOMIC DNA]</scope>
    <source>
        <strain evidence="11">Zug</strain>
    </source>
</reference>
<dbReference type="Gene3D" id="1.10.1040.50">
    <property type="match status" value="1"/>
</dbReference>
<dbReference type="SUPFAM" id="SSF52096">
    <property type="entry name" value="ClpP/crotonase"/>
    <property type="match status" value="1"/>
</dbReference>
<name>A0A2T4U0J5_9BACT</name>
<dbReference type="GO" id="GO:0003857">
    <property type="term" value="F:(3S)-3-hydroxyacyl-CoA dehydrogenase (NAD+) activity"/>
    <property type="evidence" value="ECO:0007669"/>
    <property type="project" value="UniProtKB-EC"/>
</dbReference>
<dbReference type="InterPro" id="IPR006108">
    <property type="entry name" value="3HC_DH_C"/>
</dbReference>
<gene>
    <name evidence="10" type="ORF">CLG94_02125</name>
</gene>
<comment type="caution">
    <text evidence="10">The sequence shown here is derived from an EMBL/GenBank/DDBJ whole genome shotgun (WGS) entry which is preliminary data.</text>
</comment>
<evidence type="ECO:0000256" key="5">
    <source>
        <dbReference type="ARBA" id="ARBA00023027"/>
    </source>
</evidence>
<keyword evidence="6" id="KW-0443">Lipid metabolism</keyword>
<dbReference type="PANTHER" id="PTHR48075">
    <property type="entry name" value="3-HYDROXYACYL-COA DEHYDROGENASE FAMILY PROTEIN"/>
    <property type="match status" value="1"/>
</dbReference>
<dbReference type="Proteomes" id="UP000241436">
    <property type="component" value="Unassembled WGS sequence"/>
</dbReference>
<dbReference type="InterPro" id="IPR036291">
    <property type="entry name" value="NAD(P)-bd_dom_sf"/>
</dbReference>
<evidence type="ECO:0000256" key="4">
    <source>
        <dbReference type="ARBA" id="ARBA00023002"/>
    </source>
</evidence>
<keyword evidence="11" id="KW-1185">Reference proteome</keyword>
<dbReference type="RefSeq" id="WP_107561253.1">
    <property type="nucleotide sequence ID" value="NZ_NVQC01000010.1"/>
</dbReference>
<proteinExistence type="predicted"/>
<comment type="catalytic activity">
    <reaction evidence="7">
        <text>a (3S)-3-hydroxyacyl-CoA + NAD(+) = a 3-oxoacyl-CoA + NADH + H(+)</text>
        <dbReference type="Rhea" id="RHEA:22432"/>
        <dbReference type="ChEBI" id="CHEBI:15378"/>
        <dbReference type="ChEBI" id="CHEBI:57318"/>
        <dbReference type="ChEBI" id="CHEBI:57540"/>
        <dbReference type="ChEBI" id="CHEBI:57945"/>
        <dbReference type="ChEBI" id="CHEBI:90726"/>
        <dbReference type="EC" id="1.1.1.35"/>
    </reaction>
</comment>
<dbReference type="PANTHER" id="PTHR48075:SF7">
    <property type="entry name" value="3-HYDROXYACYL-COA DEHYDROGENASE-RELATED"/>
    <property type="match status" value="1"/>
</dbReference>
<comment type="pathway">
    <text evidence="1">Lipid metabolism; fatty acid beta-oxidation.</text>
</comment>
<dbReference type="Pfam" id="PF00725">
    <property type="entry name" value="3HCDH"/>
    <property type="match status" value="1"/>
</dbReference>
<dbReference type="InterPro" id="IPR006176">
    <property type="entry name" value="3-OHacyl-CoA_DH_NAD-bd"/>
</dbReference>
<dbReference type="AlphaFoldDB" id="A0A2T4U0J5"/>
<dbReference type="GO" id="GO:0070403">
    <property type="term" value="F:NAD+ binding"/>
    <property type="evidence" value="ECO:0007669"/>
    <property type="project" value="InterPro"/>
</dbReference>
<evidence type="ECO:0000256" key="6">
    <source>
        <dbReference type="ARBA" id="ARBA00023098"/>
    </source>
</evidence>
<keyword evidence="3" id="KW-0442">Lipid degradation</keyword>